<feature type="domain" description="AB hydrolase-1" evidence="2">
    <location>
        <begin position="19"/>
        <end position="249"/>
    </location>
</feature>
<proteinExistence type="predicted"/>
<dbReference type="OrthoDB" id="5338718at2"/>
<dbReference type="PANTHER" id="PTHR43798">
    <property type="entry name" value="MONOACYLGLYCEROL LIPASE"/>
    <property type="match status" value="1"/>
</dbReference>
<name>A5GCC1_GEOUR</name>
<accession>A5GCC1</accession>
<dbReference type="KEGG" id="gur:Gura_0572"/>
<dbReference type="HOGENOM" id="CLU_020336_50_4_7"/>
<dbReference type="AlphaFoldDB" id="A5GCC1"/>
<dbReference type="PANTHER" id="PTHR43798:SF31">
    <property type="entry name" value="AB HYDROLASE SUPERFAMILY PROTEIN YCLE"/>
    <property type="match status" value="1"/>
</dbReference>
<keyword evidence="4" id="KW-1185">Reference proteome</keyword>
<gene>
    <name evidence="3" type="ordered locus">Gura_0572</name>
</gene>
<dbReference type="STRING" id="351605.Gura_0572"/>
<reference evidence="3 4" key="1">
    <citation type="submission" date="2007-05" db="EMBL/GenBank/DDBJ databases">
        <title>Complete sequence of Geobacter uraniireducens Rf4.</title>
        <authorList>
            <consortium name="US DOE Joint Genome Institute"/>
            <person name="Copeland A."/>
            <person name="Lucas S."/>
            <person name="Lapidus A."/>
            <person name="Barry K."/>
            <person name="Detter J.C."/>
            <person name="Glavina del Rio T."/>
            <person name="Hammon N."/>
            <person name="Israni S."/>
            <person name="Dalin E."/>
            <person name="Tice H."/>
            <person name="Pitluck S."/>
            <person name="Chertkov O."/>
            <person name="Brettin T."/>
            <person name="Bruce D."/>
            <person name="Han C."/>
            <person name="Schmutz J."/>
            <person name="Larimer F."/>
            <person name="Land M."/>
            <person name="Hauser L."/>
            <person name="Kyrpides N."/>
            <person name="Mikhailova N."/>
            <person name="Shelobolina E."/>
            <person name="Aklujkar M."/>
            <person name="Lovley D."/>
            <person name="Richardson P."/>
        </authorList>
    </citation>
    <scope>NUCLEOTIDE SEQUENCE [LARGE SCALE GENOMIC DNA]</scope>
    <source>
        <strain evidence="3 4">Rf4</strain>
    </source>
</reference>
<dbReference type="InterPro" id="IPR000073">
    <property type="entry name" value="AB_hydrolase_1"/>
</dbReference>
<sequence>MNDLINGFTMAYDDNGVGPAVLLIHGFPLNRRMWLPQAEALAAAGYRVIAPDLRGFGESDAPGSGYSMELFADDMIALLDHLGIERAVVGGMSMGGYVLLNMLERYQQRIAAACFIVTRSGADDEAGKAKRLAMARDVATFGSQVVADIFAKLLFSDETMKNRPDFPAQVACWMRATDPLGLTGGLLAMADRKDSTPLLGNLRLPALVIGAEEDRAIPLENVGIFTAALPQSTSCIIPGAGHMANMEQPEAFNACLLEFLKGIGIE</sequence>
<evidence type="ECO:0000256" key="1">
    <source>
        <dbReference type="ARBA" id="ARBA00022801"/>
    </source>
</evidence>
<dbReference type="GO" id="GO:0016020">
    <property type="term" value="C:membrane"/>
    <property type="evidence" value="ECO:0007669"/>
    <property type="project" value="TreeGrafter"/>
</dbReference>
<evidence type="ECO:0000259" key="2">
    <source>
        <dbReference type="Pfam" id="PF00561"/>
    </source>
</evidence>
<dbReference type="InterPro" id="IPR000639">
    <property type="entry name" value="Epox_hydrolase-like"/>
</dbReference>
<dbReference type="Proteomes" id="UP000006695">
    <property type="component" value="Chromosome"/>
</dbReference>
<dbReference type="PRINTS" id="PR00412">
    <property type="entry name" value="EPOXHYDRLASE"/>
</dbReference>
<keyword evidence="1 3" id="KW-0378">Hydrolase</keyword>
<dbReference type="ESTHER" id="geour-a5gcc1">
    <property type="family name" value="Epoxide_hydrolase"/>
</dbReference>
<dbReference type="InterPro" id="IPR029058">
    <property type="entry name" value="AB_hydrolase_fold"/>
</dbReference>
<organism evidence="3 4">
    <name type="scientific">Geotalea uraniireducens (strain Rf4)</name>
    <name type="common">Geobacter uraniireducens</name>
    <dbReference type="NCBI Taxonomy" id="351605"/>
    <lineage>
        <taxon>Bacteria</taxon>
        <taxon>Pseudomonadati</taxon>
        <taxon>Thermodesulfobacteriota</taxon>
        <taxon>Desulfuromonadia</taxon>
        <taxon>Geobacterales</taxon>
        <taxon>Geobacteraceae</taxon>
        <taxon>Geotalea</taxon>
    </lineage>
</organism>
<evidence type="ECO:0000313" key="3">
    <source>
        <dbReference type="EMBL" id="ABQ24784.1"/>
    </source>
</evidence>
<dbReference type="GO" id="GO:0016787">
    <property type="term" value="F:hydrolase activity"/>
    <property type="evidence" value="ECO:0007669"/>
    <property type="project" value="UniProtKB-KW"/>
</dbReference>
<evidence type="ECO:0000313" key="4">
    <source>
        <dbReference type="Proteomes" id="UP000006695"/>
    </source>
</evidence>
<dbReference type="Pfam" id="PF00561">
    <property type="entry name" value="Abhydrolase_1"/>
    <property type="match status" value="1"/>
</dbReference>
<dbReference type="SUPFAM" id="SSF53474">
    <property type="entry name" value="alpha/beta-Hydrolases"/>
    <property type="match status" value="1"/>
</dbReference>
<dbReference type="PRINTS" id="PR00111">
    <property type="entry name" value="ABHYDROLASE"/>
</dbReference>
<dbReference type="Gene3D" id="3.40.50.1820">
    <property type="entry name" value="alpha/beta hydrolase"/>
    <property type="match status" value="1"/>
</dbReference>
<dbReference type="EMBL" id="CP000698">
    <property type="protein sequence ID" value="ABQ24784.1"/>
    <property type="molecule type" value="Genomic_DNA"/>
</dbReference>
<protein>
    <submittedName>
        <fullName evidence="3">Alpha/beta hydrolase fold protein</fullName>
    </submittedName>
</protein>
<dbReference type="RefSeq" id="WP_011937509.1">
    <property type="nucleotide sequence ID" value="NC_009483.1"/>
</dbReference>
<dbReference type="InterPro" id="IPR050266">
    <property type="entry name" value="AB_hydrolase_sf"/>
</dbReference>